<dbReference type="CDD" id="cd01991">
    <property type="entry name" value="Asn_synthase_B_C"/>
    <property type="match status" value="1"/>
</dbReference>
<feature type="domain" description="Asparagine synthetase" evidence="3">
    <location>
        <begin position="112"/>
        <end position="227"/>
    </location>
</feature>
<evidence type="ECO:0000256" key="2">
    <source>
        <dbReference type="ARBA" id="ARBA00022840"/>
    </source>
</evidence>
<dbReference type="InterPro" id="IPR050795">
    <property type="entry name" value="Asn_Synthetase"/>
</dbReference>
<dbReference type="GO" id="GO:0005524">
    <property type="term" value="F:ATP binding"/>
    <property type="evidence" value="ECO:0007669"/>
    <property type="project" value="UniProtKB-KW"/>
</dbReference>
<evidence type="ECO:0000313" key="5">
    <source>
        <dbReference type="Proteomes" id="UP000466535"/>
    </source>
</evidence>
<dbReference type="RefSeq" id="WP_159765571.1">
    <property type="nucleotide sequence ID" value="NZ_WUUT01000010.1"/>
</dbReference>
<reference evidence="4 5" key="1">
    <citation type="submission" date="2019-12" db="EMBL/GenBank/DDBJ databases">
        <title>Isolation and characterization of three novel carbon monoxide-oxidizing members of Halobacteria from salione crusts and soils.</title>
        <authorList>
            <person name="Myers M.R."/>
            <person name="King G.M."/>
        </authorList>
    </citation>
    <scope>NUCLEOTIDE SEQUENCE [LARGE SCALE GENOMIC DNA]</scope>
    <source>
        <strain evidence="4 5">WSH3</strain>
    </source>
</reference>
<dbReference type="Proteomes" id="UP000466535">
    <property type="component" value="Unassembled WGS sequence"/>
</dbReference>
<sequence length="355" mass="38081">MRGADPEVVRRALDTGSALPGTTGFAGELDGRLVRDVLGRVPLFFDGGEWSHRPTDLAEPTPLPAGHVREDDAVSRRFSLPDIEPVETASGIEAVRDAVTGAVDSIGGDDQAIAFSGGLDSAVLAARLDAPLYAVGFPGSHDIDAARSAAALLDRDLTVVTLDNQRLERALPAVVEATGRTNAMDIQIALPLFVLAQEVRADGYERLVLGQGADELFGGYAKVARAPDDPRVDADTVRGARREMIDTLPDQLERDVLALWDAGVEPVVPLLSDEVVEAALALPGEALVTARGERKWALRLAARPFLPDRIAFREKKAVQYGSLVARELDRLARESGFKRRQDDHVTAFIESTAGN</sequence>
<evidence type="ECO:0000313" key="4">
    <source>
        <dbReference type="EMBL" id="MXR53160.1"/>
    </source>
</evidence>
<dbReference type="PANTHER" id="PTHR11772">
    <property type="entry name" value="ASPARAGINE SYNTHETASE"/>
    <property type="match status" value="1"/>
</dbReference>
<dbReference type="PANTHER" id="PTHR11772:SF2">
    <property type="entry name" value="ASPARAGINE SYNTHETASE [GLUTAMINE-HYDROLYZING]"/>
    <property type="match status" value="1"/>
</dbReference>
<protein>
    <submittedName>
        <fullName evidence="4">Asparagine synthetase B</fullName>
    </submittedName>
</protein>
<keyword evidence="1" id="KW-0547">Nucleotide-binding</keyword>
<organism evidence="4 5">
    <name type="scientific">Halovenus carboxidivorans</name>
    <dbReference type="NCBI Taxonomy" id="2692199"/>
    <lineage>
        <taxon>Archaea</taxon>
        <taxon>Methanobacteriati</taxon>
        <taxon>Methanobacteriota</taxon>
        <taxon>Stenosarchaea group</taxon>
        <taxon>Halobacteria</taxon>
        <taxon>Halobacteriales</taxon>
        <taxon>Haloarculaceae</taxon>
        <taxon>Halovenus</taxon>
    </lineage>
</organism>
<dbReference type="GO" id="GO:0004066">
    <property type="term" value="F:asparagine synthase (glutamine-hydrolyzing) activity"/>
    <property type="evidence" value="ECO:0007669"/>
    <property type="project" value="InterPro"/>
</dbReference>
<dbReference type="Gene3D" id="3.40.50.620">
    <property type="entry name" value="HUPs"/>
    <property type="match status" value="1"/>
</dbReference>
<keyword evidence="5" id="KW-1185">Reference proteome</keyword>
<dbReference type="GO" id="GO:0005829">
    <property type="term" value="C:cytosol"/>
    <property type="evidence" value="ECO:0007669"/>
    <property type="project" value="TreeGrafter"/>
</dbReference>
<accession>A0A6B0TE00</accession>
<dbReference type="Pfam" id="PF00733">
    <property type="entry name" value="Asn_synthase"/>
    <property type="match status" value="2"/>
</dbReference>
<dbReference type="SUPFAM" id="SSF52402">
    <property type="entry name" value="Adenine nucleotide alpha hydrolases-like"/>
    <property type="match status" value="1"/>
</dbReference>
<evidence type="ECO:0000259" key="3">
    <source>
        <dbReference type="Pfam" id="PF00733"/>
    </source>
</evidence>
<dbReference type="EMBL" id="WUUT01000010">
    <property type="protein sequence ID" value="MXR53160.1"/>
    <property type="molecule type" value="Genomic_DNA"/>
</dbReference>
<evidence type="ECO:0000256" key="1">
    <source>
        <dbReference type="ARBA" id="ARBA00022741"/>
    </source>
</evidence>
<gene>
    <name evidence="4" type="ORF">GRX03_16330</name>
</gene>
<feature type="domain" description="Asparagine synthetase" evidence="3">
    <location>
        <begin position="239"/>
        <end position="337"/>
    </location>
</feature>
<dbReference type="OrthoDB" id="8692at2157"/>
<dbReference type="GO" id="GO:0006529">
    <property type="term" value="P:asparagine biosynthetic process"/>
    <property type="evidence" value="ECO:0007669"/>
    <property type="project" value="InterPro"/>
</dbReference>
<keyword evidence="2" id="KW-0067">ATP-binding</keyword>
<proteinExistence type="predicted"/>
<dbReference type="InterPro" id="IPR001962">
    <property type="entry name" value="Asn_synthase"/>
</dbReference>
<name>A0A6B0TE00_9EURY</name>
<dbReference type="AlphaFoldDB" id="A0A6B0TE00"/>
<comment type="caution">
    <text evidence="4">The sequence shown here is derived from an EMBL/GenBank/DDBJ whole genome shotgun (WGS) entry which is preliminary data.</text>
</comment>
<dbReference type="InterPro" id="IPR014729">
    <property type="entry name" value="Rossmann-like_a/b/a_fold"/>
</dbReference>